<dbReference type="SUPFAM" id="SSF64167">
    <property type="entry name" value="SurE-like"/>
    <property type="match status" value="1"/>
</dbReference>
<dbReference type="NCBIfam" id="TIGR00087">
    <property type="entry name" value="surE"/>
    <property type="match status" value="1"/>
</dbReference>
<gene>
    <name evidence="3" type="ORF">RhiXN_00515</name>
</gene>
<accession>A0A8H8SVA9</accession>
<feature type="compositionally biased region" description="Low complexity" evidence="1">
    <location>
        <begin position="249"/>
        <end position="263"/>
    </location>
</feature>
<dbReference type="PANTHER" id="PTHR47551">
    <property type="entry name" value="TUBULIN--TYROSINE LIGASE PBY1-RELATED"/>
    <property type="match status" value="1"/>
</dbReference>
<dbReference type="GeneID" id="67022797"/>
<protein>
    <recommendedName>
        <fullName evidence="2">Survival protein SurE-like phosphatase/nucleotidase domain-containing protein</fullName>
    </recommendedName>
</protein>
<dbReference type="InterPro" id="IPR036523">
    <property type="entry name" value="SurE-like_sf"/>
</dbReference>
<dbReference type="InterPro" id="IPR002828">
    <property type="entry name" value="SurE-like_Pase/nucleotidase"/>
</dbReference>
<name>A0A8H8SVA9_9AGAM</name>
<feature type="region of interest" description="Disordered" evidence="1">
    <location>
        <begin position="244"/>
        <end position="298"/>
    </location>
</feature>
<feature type="compositionally biased region" description="Polar residues" evidence="1">
    <location>
        <begin position="273"/>
        <end position="290"/>
    </location>
</feature>
<dbReference type="RefSeq" id="XP_043179346.1">
    <property type="nucleotide sequence ID" value="XM_043320334.1"/>
</dbReference>
<proteinExistence type="predicted"/>
<dbReference type="GO" id="GO:0016787">
    <property type="term" value="F:hydrolase activity"/>
    <property type="evidence" value="ECO:0007669"/>
    <property type="project" value="InterPro"/>
</dbReference>
<dbReference type="AlphaFoldDB" id="A0A8H8SVA9"/>
<dbReference type="KEGG" id="rsx:RhiXN_00515"/>
<evidence type="ECO:0000313" key="4">
    <source>
        <dbReference type="Proteomes" id="UP000650533"/>
    </source>
</evidence>
<dbReference type="GO" id="GO:0000932">
    <property type="term" value="C:P-body"/>
    <property type="evidence" value="ECO:0007669"/>
    <property type="project" value="TreeGrafter"/>
</dbReference>
<dbReference type="InterPro" id="IPR027746">
    <property type="entry name" value="TTL"/>
</dbReference>
<reference evidence="3" key="1">
    <citation type="submission" date="2020-05" db="EMBL/GenBank/DDBJ databases">
        <title>Evolutionary and genomic comparisons of hybrid uninucleate and nonhybrid Rhizoctonia fungi.</title>
        <authorList>
            <person name="Li C."/>
            <person name="Chen X."/>
        </authorList>
    </citation>
    <scope>NUCLEOTIDE SEQUENCE</scope>
    <source>
        <strain evidence="3">AG-1 IA</strain>
    </source>
</reference>
<feature type="region of interest" description="Disordered" evidence="1">
    <location>
        <begin position="465"/>
        <end position="488"/>
    </location>
</feature>
<organism evidence="3 4">
    <name type="scientific">Rhizoctonia solani</name>
    <dbReference type="NCBI Taxonomy" id="456999"/>
    <lineage>
        <taxon>Eukaryota</taxon>
        <taxon>Fungi</taxon>
        <taxon>Dikarya</taxon>
        <taxon>Basidiomycota</taxon>
        <taxon>Agaricomycotina</taxon>
        <taxon>Agaricomycetes</taxon>
        <taxon>Cantharellales</taxon>
        <taxon>Ceratobasidiaceae</taxon>
        <taxon>Rhizoctonia</taxon>
    </lineage>
</organism>
<dbReference type="Proteomes" id="UP000650533">
    <property type="component" value="Chromosome 4"/>
</dbReference>
<evidence type="ECO:0000259" key="2">
    <source>
        <dbReference type="Pfam" id="PF01975"/>
    </source>
</evidence>
<evidence type="ECO:0000313" key="3">
    <source>
        <dbReference type="EMBL" id="QRW19109.1"/>
    </source>
</evidence>
<dbReference type="Gene3D" id="3.40.1210.10">
    <property type="entry name" value="Survival protein SurE-like phosphatase/nucleotidase"/>
    <property type="match status" value="1"/>
</dbReference>
<evidence type="ECO:0000256" key="1">
    <source>
        <dbReference type="SAM" id="MobiDB-lite"/>
    </source>
</evidence>
<sequence>MSNPPIRVLITNDDGPPAKDSPYVLGLYLELKKLGWDVRVVLPASQKSWIGKAYVIRDVIHGQYFYPKEGEFTYGTGEKCEVSRPLKAGEVGEWILLEGTPATCTNIALHNLYPGEIDLVVSGPNFGRNTASAFTLSSGTIGAAMSGAISRMRSIALSYGTFHHPSPPKYNAPAHALAGRIIKRLWENWGIDTNGLRLNEVDLYNVNIPMVDELLQSEGMEVCWTTIWSNSYGRLFKLQTEGDKKISRAGPDAPPSTTTTPAQPNVPLHGQHQEPQNGLLTPNQSVSTPNPHHVHTPSIPPHLQRSELVFTFSPDMQNLVSPPLDKVPHGTDTWAVHNGKASVTPMRAAFCPGGEGEDIAAGPIRRIEIARQCNLPEWEEPAYIELGEREEPITAEEAIVLGLETLADISRRREVALRNKLRSPEPNAPSSSPSPPLVPRVPISRRAPAIPDLGISTPTMITQDYSASPTASRSNSRMSSQRVNGTKSGTVIKSKKERAKAHPKPCFIDAPPPGQKREGSIKDVAMIELVVADCQCKTYLNPREDPVSGQLVSQVHQVACKLPSCAVQAFKHIQKEQIVYAERVDKLEALLERITSDPVLMRRPPT</sequence>
<feature type="region of interest" description="Disordered" evidence="1">
    <location>
        <begin position="420"/>
        <end position="442"/>
    </location>
</feature>
<feature type="domain" description="Survival protein SurE-like phosphatase/nucleotidase" evidence="2">
    <location>
        <begin position="8"/>
        <end position="232"/>
    </location>
</feature>
<dbReference type="EMBL" id="CP059661">
    <property type="protein sequence ID" value="QRW19109.1"/>
    <property type="molecule type" value="Genomic_DNA"/>
</dbReference>
<dbReference type="PANTHER" id="PTHR47551:SF1">
    <property type="entry name" value="TUBULIN--TYROSINE LIGASE PBY1-RELATED"/>
    <property type="match status" value="1"/>
</dbReference>
<dbReference type="Pfam" id="PF01975">
    <property type="entry name" value="SurE"/>
    <property type="match status" value="1"/>
</dbReference>